<dbReference type="Proteomes" id="UP001642483">
    <property type="component" value="Unassembled WGS sequence"/>
</dbReference>
<dbReference type="PANTHER" id="PTHR13285">
    <property type="entry name" value="ACYLTRANSFERASE"/>
    <property type="match status" value="1"/>
</dbReference>
<accession>A0ABP0GSW5</accession>
<feature type="transmembrane region" description="Helical" evidence="6">
    <location>
        <begin position="163"/>
        <end position="180"/>
    </location>
</feature>
<evidence type="ECO:0000256" key="3">
    <source>
        <dbReference type="ARBA" id="ARBA00022989"/>
    </source>
</evidence>
<evidence type="ECO:0000256" key="2">
    <source>
        <dbReference type="ARBA" id="ARBA00022692"/>
    </source>
</evidence>
<protein>
    <recommendedName>
        <fullName evidence="9">Protein-cysteine N-palmitoyltransferase HHAT-like protein</fullName>
    </recommendedName>
</protein>
<evidence type="ECO:0000256" key="5">
    <source>
        <dbReference type="ARBA" id="ARBA00038268"/>
    </source>
</evidence>
<dbReference type="Pfam" id="PF03062">
    <property type="entry name" value="MBOAT"/>
    <property type="match status" value="1"/>
</dbReference>
<dbReference type="PANTHER" id="PTHR13285:SF18">
    <property type="entry name" value="PROTEIN-CYSTEINE N-PALMITOYLTRANSFERASE RASP"/>
    <property type="match status" value="1"/>
</dbReference>
<proteinExistence type="inferred from homology"/>
<evidence type="ECO:0008006" key="9">
    <source>
        <dbReference type="Google" id="ProtNLM"/>
    </source>
</evidence>
<gene>
    <name evidence="7" type="ORF">CVLEPA_LOCUS27221</name>
</gene>
<evidence type="ECO:0000256" key="1">
    <source>
        <dbReference type="ARBA" id="ARBA00004477"/>
    </source>
</evidence>
<dbReference type="InterPro" id="IPR051085">
    <property type="entry name" value="MB_O-acyltransferase"/>
</dbReference>
<feature type="transmembrane region" description="Helical" evidence="6">
    <location>
        <begin position="267"/>
        <end position="284"/>
    </location>
</feature>
<comment type="subcellular location">
    <subcellularLocation>
        <location evidence="1">Endoplasmic reticulum membrane</location>
        <topology evidence="1">Multi-pass membrane protein</topology>
    </subcellularLocation>
</comment>
<sequence>MQNNVDSVGKRTDMHRQAGAHKSTSFWGRLNAEGKACASLLTAVAAYSVAYILRESSNQDADDVISRKKGHLGEGWGVLSRKRDIADFEWTFWFSEAKEILVSLYLGHVTIGYIASELRPEMKERCVFAFSFVSVFYIFGGSYIIMMSSLCCAYYLISKHRSITYVAVLSGSLLVLFRTVNFSKVTFLDIGVTPLAESALTYAIFRCCSFSFEAIERPSDGNDLMKLFQYNFYLPYFFFGPVLTYDCFKNQENSCSNNEIRLFIRDVIRVFSYVIVVNFLRHYLHVSCLPLNQEFMQAAPSVVLGFLAFINIYLDWLKGRVLYTLTSGIARHVDGCSRVPGCAKCTVNIYTFADTFFDRGIQHWLVRYVYDPLGQTHNSFWKEALAGAASFGVVLLAQGVTWQSLAFVLLNWAGLTLEFCLIKNFNVIRNEVKDFGAICFFVVLFYILACSPL</sequence>
<comment type="similarity">
    <text evidence="5">Belongs to the membrane-bound acyltransferase family. HHAT subfamily.</text>
</comment>
<feature type="transmembrane region" description="Helical" evidence="6">
    <location>
        <begin position="127"/>
        <end position="157"/>
    </location>
</feature>
<evidence type="ECO:0000313" key="7">
    <source>
        <dbReference type="EMBL" id="CAK8693934.1"/>
    </source>
</evidence>
<feature type="transmembrane region" description="Helical" evidence="6">
    <location>
        <begin position="435"/>
        <end position="451"/>
    </location>
</feature>
<evidence type="ECO:0000256" key="4">
    <source>
        <dbReference type="ARBA" id="ARBA00023136"/>
    </source>
</evidence>
<evidence type="ECO:0000256" key="6">
    <source>
        <dbReference type="SAM" id="Phobius"/>
    </source>
</evidence>
<dbReference type="InterPro" id="IPR004299">
    <property type="entry name" value="MBOAT_fam"/>
</dbReference>
<keyword evidence="8" id="KW-1185">Reference proteome</keyword>
<reference evidence="7 8" key="1">
    <citation type="submission" date="2024-02" db="EMBL/GenBank/DDBJ databases">
        <authorList>
            <person name="Daric V."/>
            <person name="Darras S."/>
        </authorList>
    </citation>
    <scope>NUCLEOTIDE SEQUENCE [LARGE SCALE GENOMIC DNA]</scope>
</reference>
<evidence type="ECO:0000313" key="8">
    <source>
        <dbReference type="Proteomes" id="UP001642483"/>
    </source>
</evidence>
<comment type="caution">
    <text evidence="7">The sequence shown here is derived from an EMBL/GenBank/DDBJ whole genome shotgun (WGS) entry which is preliminary data.</text>
</comment>
<feature type="transmembrane region" description="Helical" evidence="6">
    <location>
        <begin position="385"/>
        <end position="415"/>
    </location>
</feature>
<organism evidence="7 8">
    <name type="scientific">Clavelina lepadiformis</name>
    <name type="common">Light-bulb sea squirt</name>
    <name type="synonym">Ascidia lepadiformis</name>
    <dbReference type="NCBI Taxonomy" id="159417"/>
    <lineage>
        <taxon>Eukaryota</taxon>
        <taxon>Metazoa</taxon>
        <taxon>Chordata</taxon>
        <taxon>Tunicata</taxon>
        <taxon>Ascidiacea</taxon>
        <taxon>Aplousobranchia</taxon>
        <taxon>Clavelinidae</taxon>
        <taxon>Clavelina</taxon>
    </lineage>
</organism>
<name>A0ABP0GSW5_CLALP</name>
<keyword evidence="3 6" id="KW-1133">Transmembrane helix</keyword>
<feature type="transmembrane region" description="Helical" evidence="6">
    <location>
        <begin position="296"/>
        <end position="314"/>
    </location>
</feature>
<keyword evidence="4 6" id="KW-0472">Membrane</keyword>
<dbReference type="EMBL" id="CAWYQH010000141">
    <property type="protein sequence ID" value="CAK8693934.1"/>
    <property type="molecule type" value="Genomic_DNA"/>
</dbReference>
<keyword evidence="2 6" id="KW-0812">Transmembrane</keyword>